<dbReference type="AlphaFoldDB" id="A0A3M7M7M6"/>
<feature type="compositionally biased region" description="Acidic residues" evidence="1">
    <location>
        <begin position="138"/>
        <end position="154"/>
    </location>
</feature>
<dbReference type="Proteomes" id="UP000265663">
    <property type="component" value="Unassembled WGS sequence"/>
</dbReference>
<feature type="compositionally biased region" description="Low complexity" evidence="1">
    <location>
        <begin position="16"/>
        <end position="28"/>
    </location>
</feature>
<proteinExistence type="predicted"/>
<feature type="region of interest" description="Disordered" evidence="1">
    <location>
        <begin position="91"/>
        <end position="160"/>
    </location>
</feature>
<organism evidence="2 3">
    <name type="scientific">Pyrenophora seminiperda CCB06</name>
    <dbReference type="NCBI Taxonomy" id="1302712"/>
    <lineage>
        <taxon>Eukaryota</taxon>
        <taxon>Fungi</taxon>
        <taxon>Dikarya</taxon>
        <taxon>Ascomycota</taxon>
        <taxon>Pezizomycotina</taxon>
        <taxon>Dothideomycetes</taxon>
        <taxon>Pleosporomycetidae</taxon>
        <taxon>Pleosporales</taxon>
        <taxon>Pleosporineae</taxon>
        <taxon>Pleosporaceae</taxon>
        <taxon>Pyrenophora</taxon>
    </lineage>
</organism>
<dbReference type="OrthoDB" id="3684970at2759"/>
<keyword evidence="3" id="KW-1185">Reference proteome</keyword>
<evidence type="ECO:0000256" key="1">
    <source>
        <dbReference type="SAM" id="MobiDB-lite"/>
    </source>
</evidence>
<feature type="region of interest" description="Disordered" evidence="1">
    <location>
        <begin position="218"/>
        <end position="239"/>
    </location>
</feature>
<sequence length="239" mass="26526">MVKSNFNRSKTASTASQNNQQSKVQVSSPKDKSTLKNAAKESGKGWERGSHSPVPNRPIVGNPQAEENVILGARRRKLVDMNMGRLFSVRNYEKGHTSKPAKKTTTAQKVATKKAATKKTATAKKLHGRKAITNSDSDTSESELVPELESESDSESALGPKRQITAPKIIRRSVLNLVKYSLKVSDDVASYMRGMEDDDHELEGRALDRDVDKVLSGRVDKKRKAEKQKTREKVEAVRR</sequence>
<feature type="compositionally biased region" description="Basic and acidic residues" evidence="1">
    <location>
        <begin position="29"/>
        <end position="50"/>
    </location>
</feature>
<evidence type="ECO:0000313" key="3">
    <source>
        <dbReference type="Proteomes" id="UP000265663"/>
    </source>
</evidence>
<feature type="compositionally biased region" description="Basic residues" evidence="1">
    <location>
        <begin position="111"/>
        <end position="130"/>
    </location>
</feature>
<feature type="compositionally biased region" description="Polar residues" evidence="1">
    <location>
        <begin position="1"/>
        <end position="15"/>
    </location>
</feature>
<evidence type="ECO:0000313" key="2">
    <source>
        <dbReference type="EMBL" id="RMZ70526.1"/>
    </source>
</evidence>
<protein>
    <submittedName>
        <fullName evidence="2">Uncharacterized protein</fullName>
    </submittedName>
</protein>
<feature type="region of interest" description="Disordered" evidence="1">
    <location>
        <begin position="1"/>
        <end position="63"/>
    </location>
</feature>
<feature type="compositionally biased region" description="Basic and acidic residues" evidence="1">
    <location>
        <begin position="227"/>
        <end position="239"/>
    </location>
</feature>
<accession>A0A3M7M7M6</accession>
<name>A0A3M7M7M6_9PLEO</name>
<dbReference type="EMBL" id="KE747824">
    <property type="protein sequence ID" value="RMZ70526.1"/>
    <property type="molecule type" value="Genomic_DNA"/>
</dbReference>
<reference evidence="2 3" key="1">
    <citation type="journal article" date="2014" name="PLoS ONE">
        <title>De novo Genome Assembly of the Fungal Plant Pathogen Pyrenophora semeniperda.</title>
        <authorList>
            <person name="Soliai M.M."/>
            <person name="Meyer S.E."/>
            <person name="Udall J.A."/>
            <person name="Elzinga D.E."/>
            <person name="Hermansen R.A."/>
            <person name="Bodily P.M."/>
            <person name="Hart A.A."/>
            <person name="Coleman C.E."/>
        </authorList>
    </citation>
    <scope>NUCLEOTIDE SEQUENCE [LARGE SCALE GENOMIC DNA]</scope>
    <source>
        <strain evidence="2 3">CCB06</strain>
        <tissue evidence="2">Mycelium</tissue>
    </source>
</reference>
<gene>
    <name evidence="2" type="ORF">GMOD_00000630</name>
</gene>